<dbReference type="Pfam" id="PF00106">
    <property type="entry name" value="adh_short"/>
    <property type="match status" value="1"/>
</dbReference>
<evidence type="ECO:0000313" key="4">
    <source>
        <dbReference type="Proteomes" id="UP000245410"/>
    </source>
</evidence>
<dbReference type="Proteomes" id="UP000245410">
    <property type="component" value="Unassembled WGS sequence"/>
</dbReference>
<dbReference type="InterPro" id="IPR002347">
    <property type="entry name" value="SDR_fam"/>
</dbReference>
<comment type="similarity">
    <text evidence="1">Belongs to the short-chain dehydrogenases/reductases (SDR) family.</text>
</comment>
<keyword evidence="2" id="KW-0560">Oxidoreductase</keyword>
<dbReference type="PRINTS" id="PR00081">
    <property type="entry name" value="GDHRDH"/>
</dbReference>
<dbReference type="InterPro" id="IPR020904">
    <property type="entry name" value="Sc_DH/Rdtase_CS"/>
</dbReference>
<sequence length="338" mass="35882">MRATPVGKRFSLCRVAGGVMVRRRTFRDAVVLITGASSGIGRATALAFAAEGARLVLASRSQDALAEVEQDCRARGGQVLVVPTDIADAVAVERLTQLAVQRFGQIDVWVEAAAVGIAGPLGSESVDEIRRLVDTNVFGTVLCSRAAMATFQAQGHGTLLLLGSLLSVFPNPLVPLYSMTKFAIRGLALNLQQAVARHPRIQVCLVLPGPVDTPFFERAANHSGRQLRAIPPAYAPERLAAKILACARRPRRQATTGVVSHLALSAHRMAPRVTEALVARWSATFVTKPATAAPGSGSLFEPPSTGAMHGGYRRGRVRSRLGEWLGVAQAGRNRPPPG</sequence>
<comment type="caution">
    <text evidence="3">The sequence shown here is derived from an EMBL/GenBank/DDBJ whole genome shotgun (WGS) entry which is preliminary data.</text>
</comment>
<dbReference type="PROSITE" id="PS00061">
    <property type="entry name" value="ADH_SHORT"/>
    <property type="match status" value="1"/>
</dbReference>
<dbReference type="PANTHER" id="PTHR44196:SF1">
    <property type="entry name" value="DEHYDROGENASE_REDUCTASE SDR FAMILY MEMBER 7B"/>
    <property type="match status" value="1"/>
</dbReference>
<protein>
    <submittedName>
        <fullName evidence="3">Short-chain dehydrogenase</fullName>
    </submittedName>
</protein>
<reference evidence="3 4" key="1">
    <citation type="submission" date="2018-05" db="EMBL/GenBank/DDBJ databases">
        <title>Micromonospora atacamensis sp. nov., a novel actinobacteria isolated from high altitude Atacama Desert soil.</title>
        <authorList>
            <person name="Carro L."/>
            <person name="Golinska P."/>
            <person name="Klenk H.-P."/>
            <person name="Goodfellow M."/>
        </authorList>
    </citation>
    <scope>NUCLEOTIDE SEQUENCE [LARGE SCALE GENOMIC DNA]</scope>
    <source>
        <strain evidence="3 4">5R2A7</strain>
    </source>
</reference>
<dbReference type="PANTHER" id="PTHR44196">
    <property type="entry name" value="DEHYDROGENASE/REDUCTASE SDR FAMILY MEMBER 7B"/>
    <property type="match status" value="1"/>
</dbReference>
<dbReference type="SUPFAM" id="SSF51735">
    <property type="entry name" value="NAD(P)-binding Rossmann-fold domains"/>
    <property type="match status" value="1"/>
</dbReference>
<dbReference type="EMBL" id="QGKR01000162">
    <property type="protein sequence ID" value="PWR10184.1"/>
    <property type="molecule type" value="Genomic_DNA"/>
</dbReference>
<accession>A0A317D6J3</accession>
<dbReference type="AlphaFoldDB" id="A0A317D6J3"/>
<dbReference type="Gene3D" id="3.40.50.720">
    <property type="entry name" value="NAD(P)-binding Rossmann-like Domain"/>
    <property type="match status" value="1"/>
</dbReference>
<dbReference type="OrthoDB" id="5242868at2"/>
<dbReference type="GO" id="GO:0016491">
    <property type="term" value="F:oxidoreductase activity"/>
    <property type="evidence" value="ECO:0007669"/>
    <property type="project" value="UniProtKB-KW"/>
</dbReference>
<organism evidence="3 4">
    <name type="scientific">Micromonospora acroterricola</name>
    <dbReference type="NCBI Taxonomy" id="2202421"/>
    <lineage>
        <taxon>Bacteria</taxon>
        <taxon>Bacillati</taxon>
        <taxon>Actinomycetota</taxon>
        <taxon>Actinomycetes</taxon>
        <taxon>Micromonosporales</taxon>
        <taxon>Micromonosporaceae</taxon>
        <taxon>Micromonospora</taxon>
    </lineage>
</organism>
<dbReference type="GO" id="GO:0016020">
    <property type="term" value="C:membrane"/>
    <property type="evidence" value="ECO:0007669"/>
    <property type="project" value="TreeGrafter"/>
</dbReference>
<keyword evidence="4" id="KW-1185">Reference proteome</keyword>
<proteinExistence type="inferred from homology"/>
<evidence type="ECO:0000256" key="1">
    <source>
        <dbReference type="ARBA" id="ARBA00006484"/>
    </source>
</evidence>
<gene>
    <name evidence="3" type="ORF">DKT68_09925</name>
</gene>
<evidence type="ECO:0000313" key="3">
    <source>
        <dbReference type="EMBL" id="PWR10184.1"/>
    </source>
</evidence>
<evidence type="ECO:0000256" key="2">
    <source>
        <dbReference type="ARBA" id="ARBA00023002"/>
    </source>
</evidence>
<dbReference type="InterPro" id="IPR036291">
    <property type="entry name" value="NAD(P)-bd_dom_sf"/>
</dbReference>
<name>A0A317D6J3_9ACTN</name>